<organism evidence="1 2">
    <name type="scientific">Irpex rosettiformis</name>
    <dbReference type="NCBI Taxonomy" id="378272"/>
    <lineage>
        <taxon>Eukaryota</taxon>
        <taxon>Fungi</taxon>
        <taxon>Dikarya</taxon>
        <taxon>Basidiomycota</taxon>
        <taxon>Agaricomycotina</taxon>
        <taxon>Agaricomycetes</taxon>
        <taxon>Polyporales</taxon>
        <taxon>Irpicaceae</taxon>
        <taxon>Irpex</taxon>
    </lineage>
</organism>
<dbReference type="Proteomes" id="UP001055072">
    <property type="component" value="Unassembled WGS sequence"/>
</dbReference>
<evidence type="ECO:0000313" key="1">
    <source>
        <dbReference type="EMBL" id="KAI0083992.1"/>
    </source>
</evidence>
<dbReference type="EMBL" id="MU274949">
    <property type="protein sequence ID" value="KAI0083992.1"/>
    <property type="molecule type" value="Genomic_DNA"/>
</dbReference>
<protein>
    <submittedName>
        <fullName evidence="1">HEC/Ndc80p family-domain-containing protein</fullName>
    </submittedName>
</protein>
<reference evidence="1" key="1">
    <citation type="journal article" date="2021" name="Environ. Microbiol.">
        <title>Gene family expansions and transcriptome signatures uncover fungal adaptations to wood decay.</title>
        <authorList>
            <person name="Hage H."/>
            <person name="Miyauchi S."/>
            <person name="Viragh M."/>
            <person name="Drula E."/>
            <person name="Min B."/>
            <person name="Chaduli D."/>
            <person name="Navarro D."/>
            <person name="Favel A."/>
            <person name="Norest M."/>
            <person name="Lesage-Meessen L."/>
            <person name="Balint B."/>
            <person name="Merenyi Z."/>
            <person name="de Eugenio L."/>
            <person name="Morin E."/>
            <person name="Martinez A.T."/>
            <person name="Baldrian P."/>
            <person name="Stursova M."/>
            <person name="Martinez M.J."/>
            <person name="Novotny C."/>
            <person name="Magnuson J.K."/>
            <person name="Spatafora J.W."/>
            <person name="Maurice S."/>
            <person name="Pangilinan J."/>
            <person name="Andreopoulos W."/>
            <person name="LaButti K."/>
            <person name="Hundley H."/>
            <person name="Na H."/>
            <person name="Kuo A."/>
            <person name="Barry K."/>
            <person name="Lipzen A."/>
            <person name="Henrissat B."/>
            <person name="Riley R."/>
            <person name="Ahrendt S."/>
            <person name="Nagy L.G."/>
            <person name="Grigoriev I.V."/>
            <person name="Martin F."/>
            <person name="Rosso M.N."/>
        </authorList>
    </citation>
    <scope>NUCLEOTIDE SEQUENCE</scope>
    <source>
        <strain evidence="1">CBS 384.51</strain>
    </source>
</reference>
<name>A0ACB8TPN5_9APHY</name>
<sequence>MQPPSDPYGNPRSHIPMPSTAKKTSSQGRMSMSGPALRAPYPLSSGPGPTPRQSMKRSQNTNLLMSVSKPQFGRTPMSNRRTSTWGGGSQNAAPSGSQVAKDPRPLRERPFQSKMRQDIVEWFQQNEYDLQTSALMNITAKDFRGIFEQLVLCLDPDWPFDPNKRFEDQLLQALKALQYPYVNNIDMKWLATPGAQFSWPSLLGMLHWLAELGKARESYLSSADPTLQEVSLVPDQFDNIHHHEALAFEHYIESYQLFLQGADLFPEQERQMEERYARKDGKVLADLQENKERLVSATTELKKLKESDPPLKELETMVGWMTKDLGKFKELAVFHENRKQKLIGGIAHENAEIQRFSGELDRLQIEQARLEEVVKAQNLSPEEVLRMNTEHETLTRDLEHFRHKISESSKLIHRLEVALGKKTSDTEEVIDNYNNMLVSLGLFPSPPPPMEGLNLELTMNSGAADPSQLVLGPSLKEVVKPTLGRITELKKTENADMERDKIKLDDELDRIAVACENKEQDVGEILKKANTISEQADDLRDRVQREGAVSADEVDRLENSLAQARSAAMTHGVGVKTRLHALQIAYAEQVDKVNRLRDDTVRAIIKNSNEVVMFKEEVSRQLKQVHDFAQTN</sequence>
<comment type="caution">
    <text evidence="1">The sequence shown here is derived from an EMBL/GenBank/DDBJ whole genome shotgun (WGS) entry which is preliminary data.</text>
</comment>
<accession>A0ACB8TPN5</accession>
<evidence type="ECO:0000313" key="2">
    <source>
        <dbReference type="Proteomes" id="UP001055072"/>
    </source>
</evidence>
<proteinExistence type="predicted"/>
<gene>
    <name evidence="1" type="ORF">BDY19DRAFT_899212</name>
</gene>
<keyword evidence="2" id="KW-1185">Reference proteome</keyword>